<dbReference type="PANTHER" id="PTHR11741">
    <property type="entry name" value="ELONGATION FACTOR TS"/>
    <property type="match status" value="1"/>
</dbReference>
<evidence type="ECO:0000256" key="3">
    <source>
        <dbReference type="ARBA" id="ARBA00022768"/>
    </source>
</evidence>
<dbReference type="Pfam" id="PF00889">
    <property type="entry name" value="EF_TS"/>
    <property type="match status" value="1"/>
</dbReference>
<dbReference type="PROSITE" id="PS01126">
    <property type="entry name" value="EF_TS_1"/>
    <property type="match status" value="1"/>
</dbReference>
<dbReference type="SUPFAM" id="SSF46934">
    <property type="entry name" value="UBA-like"/>
    <property type="match status" value="1"/>
</dbReference>
<dbReference type="Gene3D" id="1.10.8.10">
    <property type="entry name" value="DNA helicase RuvA subunit, C-terminal domain"/>
    <property type="match status" value="1"/>
</dbReference>
<dbReference type="GO" id="GO:0003746">
    <property type="term" value="F:translation elongation factor activity"/>
    <property type="evidence" value="ECO:0007669"/>
    <property type="project" value="UniProtKB-UniRule"/>
</dbReference>
<sequence>MAITAQDVNKLRQMTGMGMMDCKKALQEAEGDFDKAIEILRKKGEKISLKRADNETKEGVVFIYNNGTEAAAFAFSCETEPVAKNTEFRSLGKAILEAVKANKPKTKEEVENLTLASGQTAKEAITELIGKIGEKLTISDYVFYTGEKIVEYLHSNEKVGVLVVFEGVGGADLSETGKDIAMQIAAMKPIAIDKDDVDPAIVEKELEVGREQARQEGKPENIIEKIAQGKLNKFFQEHTLLNQQFVKDDKKTVAQVLKEAAPTAKVVAFKRLAIA</sequence>
<evidence type="ECO:0000256" key="4">
    <source>
        <dbReference type="ARBA" id="ARBA00022917"/>
    </source>
</evidence>
<dbReference type="AlphaFoldDB" id="A0A846MPQ2"/>
<dbReference type="Gene3D" id="1.10.286.20">
    <property type="match status" value="1"/>
</dbReference>
<dbReference type="Proteomes" id="UP000537126">
    <property type="component" value="Unassembled WGS sequence"/>
</dbReference>
<accession>A0A846MPQ2</accession>
<reference evidence="7 8" key="1">
    <citation type="submission" date="2020-03" db="EMBL/GenBank/DDBJ databases">
        <title>Genomic Encyclopedia of Type Strains, Phase IV (KMG-IV): sequencing the most valuable type-strain genomes for metagenomic binning, comparative biology and taxonomic classification.</title>
        <authorList>
            <person name="Goeker M."/>
        </authorList>
    </citation>
    <scope>NUCLEOTIDE SEQUENCE [LARGE SCALE GENOMIC DNA]</scope>
    <source>
        <strain evidence="7 8">DSM 5718</strain>
    </source>
</reference>
<dbReference type="RefSeq" id="WP_166918751.1">
    <property type="nucleotide sequence ID" value="NZ_JAASRN010000001.1"/>
</dbReference>
<dbReference type="HAMAP" id="MF_00050">
    <property type="entry name" value="EF_Ts"/>
    <property type="match status" value="1"/>
</dbReference>
<gene>
    <name evidence="5" type="primary">tsf</name>
    <name evidence="7" type="ORF">FHS56_001010</name>
</gene>
<feature type="domain" description="Translation elongation factor EFTs/EF1B dimerisation" evidence="6">
    <location>
        <begin position="73"/>
        <end position="273"/>
    </location>
</feature>
<dbReference type="InterPro" id="IPR001816">
    <property type="entry name" value="Transl_elong_EFTs/EF1B"/>
</dbReference>
<dbReference type="SUPFAM" id="SSF54713">
    <property type="entry name" value="Elongation factor Ts (EF-Ts), dimerisation domain"/>
    <property type="match status" value="2"/>
</dbReference>
<dbReference type="InterPro" id="IPR014039">
    <property type="entry name" value="Transl_elong_EFTs/EF1B_dimer"/>
</dbReference>
<dbReference type="FunFam" id="1.10.8.10:FF:000001">
    <property type="entry name" value="Elongation factor Ts"/>
    <property type="match status" value="1"/>
</dbReference>
<protein>
    <recommendedName>
        <fullName evidence="2 5">Elongation factor Ts</fullName>
        <shortName evidence="5">EF-Ts</shortName>
    </recommendedName>
</protein>
<dbReference type="Gene3D" id="3.30.479.20">
    <property type="entry name" value="Elongation factor Ts, dimerisation domain"/>
    <property type="match status" value="2"/>
</dbReference>
<keyword evidence="3 5" id="KW-0251">Elongation factor</keyword>
<evidence type="ECO:0000259" key="6">
    <source>
        <dbReference type="Pfam" id="PF00889"/>
    </source>
</evidence>
<dbReference type="InterPro" id="IPR036402">
    <property type="entry name" value="EF-Ts_dimer_sf"/>
</dbReference>
<dbReference type="FunFam" id="1.10.286.20:FF:000001">
    <property type="entry name" value="Elongation factor Ts"/>
    <property type="match status" value="1"/>
</dbReference>
<dbReference type="CDD" id="cd14275">
    <property type="entry name" value="UBA_EF-Ts"/>
    <property type="match status" value="1"/>
</dbReference>
<evidence type="ECO:0000313" key="7">
    <source>
        <dbReference type="EMBL" id="NIK73524.1"/>
    </source>
</evidence>
<keyword evidence="8" id="KW-1185">Reference proteome</keyword>
<dbReference type="InterPro" id="IPR018101">
    <property type="entry name" value="Transl_elong_Ts_CS"/>
</dbReference>
<evidence type="ECO:0000256" key="1">
    <source>
        <dbReference type="ARBA" id="ARBA00005532"/>
    </source>
</evidence>
<dbReference type="EMBL" id="JAASRN010000001">
    <property type="protein sequence ID" value="NIK73524.1"/>
    <property type="molecule type" value="Genomic_DNA"/>
</dbReference>
<organism evidence="7 8">
    <name type="scientific">Thermonema lapsum</name>
    <dbReference type="NCBI Taxonomy" id="28195"/>
    <lineage>
        <taxon>Bacteria</taxon>
        <taxon>Pseudomonadati</taxon>
        <taxon>Bacteroidota</taxon>
        <taxon>Cytophagia</taxon>
        <taxon>Cytophagales</taxon>
        <taxon>Thermonemataceae</taxon>
        <taxon>Thermonema</taxon>
    </lineage>
</organism>
<dbReference type="InterPro" id="IPR009060">
    <property type="entry name" value="UBA-like_sf"/>
</dbReference>
<proteinExistence type="inferred from homology"/>
<evidence type="ECO:0000256" key="5">
    <source>
        <dbReference type="HAMAP-Rule" id="MF_00050"/>
    </source>
</evidence>
<keyword evidence="5" id="KW-0963">Cytoplasm</keyword>
<keyword evidence="4 5" id="KW-0648">Protein biosynthesis</keyword>
<comment type="subcellular location">
    <subcellularLocation>
        <location evidence="5">Cytoplasm</location>
    </subcellularLocation>
</comment>
<dbReference type="GO" id="GO:0005737">
    <property type="term" value="C:cytoplasm"/>
    <property type="evidence" value="ECO:0007669"/>
    <property type="project" value="UniProtKB-SubCell"/>
</dbReference>
<comment type="caution">
    <text evidence="7">The sequence shown here is derived from an EMBL/GenBank/DDBJ whole genome shotgun (WGS) entry which is preliminary data.</text>
</comment>
<evidence type="ECO:0000256" key="2">
    <source>
        <dbReference type="ARBA" id="ARBA00016956"/>
    </source>
</evidence>
<name>A0A846MPQ2_9BACT</name>
<comment type="caution">
    <text evidence="5">Lacks conserved residue(s) required for the propagation of feature annotation.</text>
</comment>
<evidence type="ECO:0000313" key="8">
    <source>
        <dbReference type="Proteomes" id="UP000537126"/>
    </source>
</evidence>
<comment type="similarity">
    <text evidence="1 5">Belongs to the EF-Ts family.</text>
</comment>
<comment type="function">
    <text evidence="5">Associates with the EF-Tu.GDP complex and induces the exchange of GDP to GTP. It remains bound to the aminoacyl-tRNA.EF-Tu.GTP complex up to the GTP hydrolysis stage on the ribosome.</text>
</comment>
<dbReference type="NCBIfam" id="TIGR00116">
    <property type="entry name" value="tsf"/>
    <property type="match status" value="1"/>
</dbReference>
<dbReference type="PANTHER" id="PTHR11741:SF0">
    <property type="entry name" value="ELONGATION FACTOR TS, MITOCHONDRIAL"/>
    <property type="match status" value="1"/>
</dbReference>